<feature type="chain" id="PRO_5047064527" description="DUF945 domain-containing protein" evidence="1">
    <location>
        <begin position="26"/>
        <end position="396"/>
    </location>
</feature>
<feature type="signal peptide" evidence="1">
    <location>
        <begin position="1"/>
        <end position="25"/>
    </location>
</feature>
<gene>
    <name evidence="2" type="ORF">ABK249_10890</name>
</gene>
<accession>A0ABV0M186</accession>
<comment type="caution">
    <text evidence="2">The sequence shown here is derived from an EMBL/GenBank/DDBJ whole genome shotgun (WGS) entry which is preliminary data.</text>
</comment>
<evidence type="ECO:0000313" key="2">
    <source>
        <dbReference type="EMBL" id="MEQ1405438.1"/>
    </source>
</evidence>
<keyword evidence="1" id="KW-0732">Signal</keyword>
<dbReference type="EMBL" id="JBEAAL010000006">
    <property type="protein sequence ID" value="MEQ1405438.1"/>
    <property type="molecule type" value="Genomic_DNA"/>
</dbReference>
<evidence type="ECO:0000256" key="1">
    <source>
        <dbReference type="SAM" id="SignalP"/>
    </source>
</evidence>
<reference evidence="2 3" key="1">
    <citation type="submission" date="2024-05" db="EMBL/GenBank/DDBJ databases">
        <title>Neorhizobium sp. Rsf11, a plant growth promoting and heavy metal resistant PAH-degrader.</title>
        <authorList>
            <person name="Golubev S.N."/>
            <person name="Muratova A.Y."/>
            <person name="Markelova M.I."/>
        </authorList>
    </citation>
    <scope>NUCLEOTIDE SEQUENCE [LARGE SCALE GENOMIC DNA]</scope>
    <source>
        <strain evidence="2 3">Rsf11</strain>
    </source>
</reference>
<proteinExistence type="predicted"/>
<sequence length="396" mass="41617">MQYSTRARLLLAGVVLSTLAGPAFALDGNDLVAKISNAISVQSSGSLSAESVAVNGSDVTLTNARFTATSGQPSFPLGTIRLEGVEENNGGYTIETASFDNVDITQDKTTFTASDISMSGLVVPSDPTANSLDAVLLYDEAHIGKMAATIDGKPAFSVDETNLTTEVADDNSSIGFDLQANGIKSDLSLIEDAKAREALQQLGIASLDGKVTMQGSWAPEDGALDVDEYALDFADIGRLNLTFSISGYTLDFIKSANETAKAMEANPNKEEAQQAASLAMLGLMQRLTFNSAEIRFEDAGITKRALDYAGKSQGTTGEQMAQMLKGMAPMMLAQYNLPELQNMVSAAVNTYLDNPGSFTISAEPENGVPFPMVMGAAMGAPDTLPKVLGIEVTAND</sequence>
<dbReference type="RefSeq" id="WP_037150646.1">
    <property type="nucleotide sequence ID" value="NZ_JBEAAL010000006.1"/>
</dbReference>
<name>A0ABV0M186_9HYPH</name>
<evidence type="ECO:0000313" key="3">
    <source>
        <dbReference type="Proteomes" id="UP001496627"/>
    </source>
</evidence>
<dbReference type="Proteomes" id="UP001496627">
    <property type="component" value="Unassembled WGS sequence"/>
</dbReference>
<organism evidence="2 3">
    <name type="scientific">Neorhizobium phenanthreniclasticum</name>
    <dbReference type="NCBI Taxonomy" id="3157917"/>
    <lineage>
        <taxon>Bacteria</taxon>
        <taxon>Pseudomonadati</taxon>
        <taxon>Pseudomonadota</taxon>
        <taxon>Alphaproteobacteria</taxon>
        <taxon>Hyphomicrobiales</taxon>
        <taxon>Rhizobiaceae</taxon>
        <taxon>Rhizobium/Agrobacterium group</taxon>
        <taxon>Neorhizobium</taxon>
    </lineage>
</organism>
<evidence type="ECO:0008006" key="4">
    <source>
        <dbReference type="Google" id="ProtNLM"/>
    </source>
</evidence>
<protein>
    <recommendedName>
        <fullName evidence="4">DUF945 domain-containing protein</fullName>
    </recommendedName>
</protein>
<keyword evidence="3" id="KW-1185">Reference proteome</keyword>